<organism evidence="1 2">
    <name type="scientific">Rhodofomes roseus</name>
    <dbReference type="NCBI Taxonomy" id="34475"/>
    <lineage>
        <taxon>Eukaryota</taxon>
        <taxon>Fungi</taxon>
        <taxon>Dikarya</taxon>
        <taxon>Basidiomycota</taxon>
        <taxon>Agaricomycotina</taxon>
        <taxon>Agaricomycetes</taxon>
        <taxon>Polyporales</taxon>
        <taxon>Rhodofomes</taxon>
    </lineage>
</organism>
<accession>A0A4Y9XKJ0</accession>
<proteinExistence type="predicted"/>
<dbReference type="STRING" id="34475.A0A4Y9XKJ0"/>
<evidence type="ECO:0008006" key="3">
    <source>
        <dbReference type="Google" id="ProtNLM"/>
    </source>
</evidence>
<dbReference type="EMBL" id="SEKV01001475">
    <property type="protein sequence ID" value="TFY50506.1"/>
    <property type="molecule type" value="Genomic_DNA"/>
</dbReference>
<dbReference type="AlphaFoldDB" id="A0A4Y9XKJ0"/>
<feature type="non-terminal residue" evidence="1">
    <location>
        <position position="97"/>
    </location>
</feature>
<protein>
    <recommendedName>
        <fullName evidence="3">Ketol-acid reductoisomerase</fullName>
    </recommendedName>
</protein>
<name>A0A4Y9XKJ0_9APHY</name>
<evidence type="ECO:0000313" key="1">
    <source>
        <dbReference type="EMBL" id="TFY50506.1"/>
    </source>
</evidence>
<dbReference type="Gene3D" id="3.40.50.720">
    <property type="entry name" value="NAD(P)-binding Rossmann-like Domain"/>
    <property type="match status" value="1"/>
</dbReference>
<reference evidence="1 2" key="1">
    <citation type="submission" date="2019-01" db="EMBL/GenBank/DDBJ databases">
        <title>Genome sequencing of the rare red list fungi Fomitopsis rosea.</title>
        <authorList>
            <person name="Buettner E."/>
            <person name="Kellner H."/>
        </authorList>
    </citation>
    <scope>NUCLEOTIDE SEQUENCE [LARGE SCALE GENOMIC DNA]</scope>
    <source>
        <strain evidence="1 2">DSM 105464</strain>
    </source>
</reference>
<sequence length="97" mass="10280">MASFVARSALRAARRAPRVAVQAVAKPSQSAAYSVLARTAAATSAKRTSVTGARGVKTLNFAGTDEVVYERSDWPLAKLQDYFKNDTLALIGYGSQG</sequence>
<comment type="caution">
    <text evidence="1">The sequence shown here is derived from an EMBL/GenBank/DDBJ whole genome shotgun (WGS) entry which is preliminary data.</text>
</comment>
<evidence type="ECO:0000313" key="2">
    <source>
        <dbReference type="Proteomes" id="UP000298390"/>
    </source>
</evidence>
<gene>
    <name evidence="1" type="ORF">EVJ58_g11022</name>
</gene>
<dbReference type="Proteomes" id="UP000298390">
    <property type="component" value="Unassembled WGS sequence"/>
</dbReference>